<evidence type="ECO:0000256" key="1">
    <source>
        <dbReference type="SAM" id="MobiDB-lite"/>
    </source>
</evidence>
<feature type="region of interest" description="Disordered" evidence="1">
    <location>
        <begin position="90"/>
        <end position="113"/>
    </location>
</feature>
<protein>
    <submittedName>
        <fullName evidence="2">Transposase</fullName>
    </submittedName>
</protein>
<proteinExistence type="predicted"/>
<accession>A0A1B7M1H7</accession>
<evidence type="ECO:0000313" key="2">
    <source>
        <dbReference type="EMBL" id="OAV62431.1"/>
    </source>
</evidence>
<name>A0A1B7M1H7_9MICC</name>
<dbReference type="Proteomes" id="UP000078292">
    <property type="component" value="Unassembled WGS sequence"/>
</dbReference>
<gene>
    <name evidence="2" type="ORF">A6F49_06910</name>
</gene>
<sequence length="113" mass="12745">MSTDDPAEKPRRRVISVAEKLAHLEAYDHAIQTHQGGAYLRANGLYSSQIAQWRKQRDAGLFDRKQPGEAIGKPSKEQAEIARLKRQLADRERELETTQTALDIRGKAHARAT</sequence>
<organism evidence="2 3">
    <name type="scientific">Enteractinococcus helveticum</name>
    <dbReference type="NCBI Taxonomy" id="1837282"/>
    <lineage>
        <taxon>Bacteria</taxon>
        <taxon>Bacillati</taxon>
        <taxon>Actinomycetota</taxon>
        <taxon>Actinomycetes</taxon>
        <taxon>Micrococcales</taxon>
        <taxon>Micrococcaceae</taxon>
    </lineage>
</organism>
<reference evidence="2 3" key="1">
    <citation type="submission" date="2016-04" db="EMBL/GenBank/DDBJ databases">
        <title>First whole genome shotgun sequence of the bacterium Enteractinococcus sp. strain UASWS1574.</title>
        <authorList>
            <person name="Crovadore J."/>
            <person name="Chablais R."/>
            <person name="Lefort F."/>
        </authorList>
    </citation>
    <scope>NUCLEOTIDE SEQUENCE [LARGE SCALE GENOMIC DNA]</scope>
    <source>
        <strain evidence="2 3">UASWS1574</strain>
    </source>
</reference>
<keyword evidence="3" id="KW-1185">Reference proteome</keyword>
<comment type="caution">
    <text evidence="2">The sequence shown here is derived from an EMBL/GenBank/DDBJ whole genome shotgun (WGS) entry which is preliminary data.</text>
</comment>
<dbReference type="AlphaFoldDB" id="A0A1B7M1H7"/>
<dbReference type="EMBL" id="LXEY01000012">
    <property type="protein sequence ID" value="OAV62431.1"/>
    <property type="molecule type" value="Genomic_DNA"/>
</dbReference>
<evidence type="ECO:0000313" key="3">
    <source>
        <dbReference type="Proteomes" id="UP000078292"/>
    </source>
</evidence>